<organism evidence="2 3">
    <name type="scientific">Asanoa siamensis</name>
    <dbReference type="NCBI Taxonomy" id="926357"/>
    <lineage>
        <taxon>Bacteria</taxon>
        <taxon>Bacillati</taxon>
        <taxon>Actinomycetota</taxon>
        <taxon>Actinomycetes</taxon>
        <taxon>Micromonosporales</taxon>
        <taxon>Micromonosporaceae</taxon>
        <taxon>Asanoa</taxon>
    </lineage>
</organism>
<protein>
    <recommendedName>
        <fullName evidence="4">Glycosyltransferase involved in cell wall biosynthesis</fullName>
    </recommendedName>
</protein>
<accession>A0ABQ4D357</accession>
<dbReference type="Proteomes" id="UP000604117">
    <property type="component" value="Unassembled WGS sequence"/>
</dbReference>
<dbReference type="Gene3D" id="3.40.50.2000">
    <property type="entry name" value="Glycogen Phosphorylase B"/>
    <property type="match status" value="1"/>
</dbReference>
<evidence type="ECO:0008006" key="4">
    <source>
        <dbReference type="Google" id="ProtNLM"/>
    </source>
</evidence>
<evidence type="ECO:0000313" key="2">
    <source>
        <dbReference type="EMBL" id="GIF77968.1"/>
    </source>
</evidence>
<comment type="caution">
    <text evidence="2">The sequence shown here is derived from an EMBL/GenBank/DDBJ whole genome shotgun (WGS) entry which is preliminary data.</text>
</comment>
<sequence length="658" mass="71217">MATTPRLVLLRDSEWPDVPGVCCWRTAAAAAFTAAGTTVTDVTWQKPAPPPAVPKPPPPPPPSFARKAARKIRRTVFPPPPPPPPAPDPGPQPVPGLAAAGADVVVAESLRAALAAVDGGAPGERLWALALPPSRGLPGDTTTFGTLVNELAPRIAGFVTDSEIGRDAVERTVNTARPRVIILPPVVPDRPCPACADTSAPESTPTGGTAPQGPGSAMPTESPGIGSNTAEDVADDIAQLAGWRHPSDAYSFPMTRRRGLSAEWAPADLLDWAQESRGVPRPSLPDAPPEWTAAAQDRGAREVVAATLPAEAAPARSHRDVLISGFDLKFIRELADRIDDRADFTVSLDEWQFVSKGTSRTAPLLAEADTVVAEWARPSAVWLAKHKLPTQNLIVRLHRFEIEAPYPKQIEIDKVDAVVYIAPALGPRIRDEIGWPKEKLVYIPNFLDIDWLDRPKLPDARFAIGMVGTERSLKRLDLALDLVAAVRRVDPRFVLHIRSIVRDSTHAGVSRAEQEYAGWVEDRIERDPILRGGVSFEPPGRDMARWYRKVGAFLSMSDIEGVHLAAAEAMASGAVPVFRPWPGVSEVYDDHWVHRSVDDAAAALLANADPKVWAERSAAAKAEMRRRYDPAAVVGAWVDLLHGDIDRAREPFASYVRI</sequence>
<proteinExistence type="predicted"/>
<dbReference type="PANTHER" id="PTHR12526">
    <property type="entry name" value="GLYCOSYLTRANSFERASE"/>
    <property type="match status" value="1"/>
</dbReference>
<keyword evidence="3" id="KW-1185">Reference proteome</keyword>
<feature type="region of interest" description="Disordered" evidence="1">
    <location>
        <begin position="194"/>
        <end position="229"/>
    </location>
</feature>
<feature type="compositionally biased region" description="Low complexity" evidence="1">
    <location>
        <begin position="204"/>
        <end position="215"/>
    </location>
</feature>
<feature type="compositionally biased region" description="Pro residues" evidence="1">
    <location>
        <begin position="47"/>
        <end position="63"/>
    </location>
</feature>
<gene>
    <name evidence="2" type="ORF">Asi02nite_74860</name>
</gene>
<dbReference type="PANTHER" id="PTHR12526:SF628">
    <property type="entry name" value="MANNOSYLGLUCOSYLGLYCERATE SYNTHASE"/>
    <property type="match status" value="1"/>
</dbReference>
<dbReference type="RefSeq" id="WP_203718811.1">
    <property type="nucleotide sequence ID" value="NZ_BONE01000111.1"/>
</dbReference>
<dbReference type="EMBL" id="BONE01000111">
    <property type="protein sequence ID" value="GIF77968.1"/>
    <property type="molecule type" value="Genomic_DNA"/>
</dbReference>
<evidence type="ECO:0000313" key="3">
    <source>
        <dbReference type="Proteomes" id="UP000604117"/>
    </source>
</evidence>
<feature type="compositionally biased region" description="Pro residues" evidence="1">
    <location>
        <begin position="77"/>
        <end position="94"/>
    </location>
</feature>
<feature type="region of interest" description="Disordered" evidence="1">
    <location>
        <begin position="42"/>
        <end position="97"/>
    </location>
</feature>
<dbReference type="SUPFAM" id="SSF53756">
    <property type="entry name" value="UDP-Glycosyltransferase/glycogen phosphorylase"/>
    <property type="match status" value="1"/>
</dbReference>
<name>A0ABQ4D357_9ACTN</name>
<evidence type="ECO:0000256" key="1">
    <source>
        <dbReference type="SAM" id="MobiDB-lite"/>
    </source>
</evidence>
<reference evidence="2 3" key="1">
    <citation type="submission" date="2021-01" db="EMBL/GenBank/DDBJ databases">
        <title>Whole genome shotgun sequence of Asanoa siamensis NBRC 107932.</title>
        <authorList>
            <person name="Komaki H."/>
            <person name="Tamura T."/>
        </authorList>
    </citation>
    <scope>NUCLEOTIDE SEQUENCE [LARGE SCALE GENOMIC DNA]</scope>
    <source>
        <strain evidence="2 3">NBRC 107932</strain>
    </source>
</reference>